<organism evidence="1 2">
    <name type="scientific">Candidatus Ventrousia excrementavium</name>
    <dbReference type="NCBI Taxonomy" id="2840961"/>
    <lineage>
        <taxon>Bacteria</taxon>
        <taxon>Bacillati</taxon>
        <taxon>Bacillota</taxon>
        <taxon>Clostridia</taxon>
        <taxon>Eubacteriales</taxon>
        <taxon>Clostridiaceae</taxon>
        <taxon>Clostridiaceae incertae sedis</taxon>
        <taxon>Candidatus Ventrousia</taxon>
    </lineage>
</organism>
<protein>
    <submittedName>
        <fullName evidence="1">DUF2284 domain-containing protein</fullName>
    </submittedName>
</protein>
<name>A0A9D1IX24_9CLOT</name>
<comment type="caution">
    <text evidence="1">The sequence shown here is derived from an EMBL/GenBank/DDBJ whole genome shotgun (WGS) entry which is preliminary data.</text>
</comment>
<dbReference type="EMBL" id="DVMR01000044">
    <property type="protein sequence ID" value="HIU43717.1"/>
    <property type="molecule type" value="Genomic_DNA"/>
</dbReference>
<reference evidence="1" key="1">
    <citation type="submission" date="2020-10" db="EMBL/GenBank/DDBJ databases">
        <authorList>
            <person name="Gilroy R."/>
        </authorList>
    </citation>
    <scope>NUCLEOTIDE SEQUENCE</scope>
    <source>
        <strain evidence="1">CHK191-8634</strain>
    </source>
</reference>
<dbReference type="InterPro" id="IPR019271">
    <property type="entry name" value="DUF2284_metal-binding"/>
</dbReference>
<gene>
    <name evidence="1" type="ORF">IAB67_05400</name>
</gene>
<accession>A0A9D1IX24</accession>
<proteinExistence type="predicted"/>
<sequence>MSEFTYTVERAEAVTTVEEYLRCCVDVPRFLECCRQCPNYGTRWSCPPFDFDVSGLWRGYQTLHLYARYLVPGANRDGQALIDALQREKELFLTELLSFEQARPGSMALSCGSCHLCAECTRSAGLPCRHPEQVRPSIESLGGDVGETAVRYFGRPLLWVQDGIAPDYLTLVGGLLLREDRV</sequence>
<evidence type="ECO:0000313" key="1">
    <source>
        <dbReference type="EMBL" id="HIU43717.1"/>
    </source>
</evidence>
<dbReference type="Proteomes" id="UP000824073">
    <property type="component" value="Unassembled WGS sequence"/>
</dbReference>
<dbReference type="Pfam" id="PF10050">
    <property type="entry name" value="DUF2284"/>
    <property type="match status" value="1"/>
</dbReference>
<dbReference type="AlphaFoldDB" id="A0A9D1IX24"/>
<reference evidence="1" key="2">
    <citation type="journal article" date="2021" name="PeerJ">
        <title>Extensive microbial diversity within the chicken gut microbiome revealed by metagenomics and culture.</title>
        <authorList>
            <person name="Gilroy R."/>
            <person name="Ravi A."/>
            <person name="Getino M."/>
            <person name="Pursley I."/>
            <person name="Horton D.L."/>
            <person name="Alikhan N.F."/>
            <person name="Baker D."/>
            <person name="Gharbi K."/>
            <person name="Hall N."/>
            <person name="Watson M."/>
            <person name="Adriaenssens E.M."/>
            <person name="Foster-Nyarko E."/>
            <person name="Jarju S."/>
            <person name="Secka A."/>
            <person name="Antonio M."/>
            <person name="Oren A."/>
            <person name="Chaudhuri R.R."/>
            <person name="La Ragione R."/>
            <person name="Hildebrand F."/>
            <person name="Pallen M.J."/>
        </authorList>
    </citation>
    <scope>NUCLEOTIDE SEQUENCE</scope>
    <source>
        <strain evidence="1">CHK191-8634</strain>
    </source>
</reference>
<evidence type="ECO:0000313" key="2">
    <source>
        <dbReference type="Proteomes" id="UP000824073"/>
    </source>
</evidence>